<dbReference type="SUPFAM" id="SSF54791">
    <property type="entry name" value="Eukaryotic type KH-domain (KH-domain type I)"/>
    <property type="match status" value="3"/>
</dbReference>
<dbReference type="EMBL" id="LJIG01009086">
    <property type="protein sequence ID" value="KRT83783.1"/>
    <property type="molecule type" value="Genomic_DNA"/>
</dbReference>
<dbReference type="InterPro" id="IPR036612">
    <property type="entry name" value="KH_dom_type_1_sf"/>
</dbReference>
<dbReference type="CDD" id="cd22416">
    <property type="entry name" value="KH-I_Vigilin_rpt13"/>
    <property type="match status" value="1"/>
</dbReference>
<dbReference type="CDD" id="cd22417">
    <property type="entry name" value="KH-I_Vigilin_rpt14"/>
    <property type="match status" value="1"/>
</dbReference>
<protein>
    <submittedName>
        <fullName evidence="5">K Homology domain containing protein</fullName>
    </submittedName>
</protein>
<dbReference type="Proteomes" id="UP000051574">
    <property type="component" value="Unassembled WGS sequence"/>
</dbReference>
<name>A0A0T6BA74_9SCAR</name>
<feature type="non-terminal residue" evidence="5">
    <location>
        <position position="1"/>
    </location>
</feature>
<dbReference type="CDD" id="cd22418">
    <property type="entry name" value="KH-I_Vigilin_rpt15"/>
    <property type="match status" value="1"/>
</dbReference>
<feature type="domain" description="K Homology" evidence="4">
    <location>
        <begin position="46"/>
        <end position="114"/>
    </location>
</feature>
<evidence type="ECO:0000259" key="4">
    <source>
        <dbReference type="SMART" id="SM00322"/>
    </source>
</evidence>
<reference evidence="5 6" key="1">
    <citation type="submission" date="2015-09" db="EMBL/GenBank/DDBJ databases">
        <title>Draft genome of the scarab beetle Oryctes borbonicus.</title>
        <authorList>
            <person name="Meyer J.M."/>
            <person name="Markov G.V."/>
            <person name="Baskaran P."/>
            <person name="Herrmann M."/>
            <person name="Sommer R.J."/>
            <person name="Roedelsperger C."/>
        </authorList>
    </citation>
    <scope>NUCLEOTIDE SEQUENCE [LARGE SCALE GENOMIC DNA]</scope>
    <source>
        <strain evidence="5">OB123</strain>
        <tissue evidence="5">Whole animal</tissue>
    </source>
</reference>
<evidence type="ECO:0000313" key="5">
    <source>
        <dbReference type="EMBL" id="KRT83783.1"/>
    </source>
</evidence>
<feature type="region of interest" description="Disordered" evidence="3">
    <location>
        <begin position="292"/>
        <end position="350"/>
    </location>
</feature>
<dbReference type="InterPro" id="IPR004088">
    <property type="entry name" value="KH_dom_type_1"/>
</dbReference>
<feature type="compositionally biased region" description="Polar residues" evidence="3">
    <location>
        <begin position="292"/>
        <end position="301"/>
    </location>
</feature>
<evidence type="ECO:0000313" key="6">
    <source>
        <dbReference type="Proteomes" id="UP000051574"/>
    </source>
</evidence>
<dbReference type="Pfam" id="PF00013">
    <property type="entry name" value="KH_1"/>
    <property type="match status" value="3"/>
</dbReference>
<dbReference type="SMART" id="SM00322">
    <property type="entry name" value="KH"/>
    <property type="match status" value="3"/>
</dbReference>
<evidence type="ECO:0000256" key="2">
    <source>
        <dbReference type="PROSITE-ProRule" id="PRU00117"/>
    </source>
</evidence>
<organism evidence="5 6">
    <name type="scientific">Oryctes borbonicus</name>
    <dbReference type="NCBI Taxonomy" id="1629725"/>
    <lineage>
        <taxon>Eukaryota</taxon>
        <taxon>Metazoa</taxon>
        <taxon>Ecdysozoa</taxon>
        <taxon>Arthropoda</taxon>
        <taxon>Hexapoda</taxon>
        <taxon>Insecta</taxon>
        <taxon>Pterygota</taxon>
        <taxon>Neoptera</taxon>
        <taxon>Endopterygota</taxon>
        <taxon>Coleoptera</taxon>
        <taxon>Polyphaga</taxon>
        <taxon>Scarabaeiformia</taxon>
        <taxon>Scarabaeidae</taxon>
        <taxon>Dynastinae</taxon>
        <taxon>Oryctes</taxon>
    </lineage>
</organism>
<dbReference type="PROSITE" id="PS50084">
    <property type="entry name" value="KH_TYPE_1"/>
    <property type="match status" value="3"/>
</dbReference>
<accession>A0A0T6BA74</accession>
<dbReference type="AlphaFoldDB" id="A0A0T6BA74"/>
<dbReference type="OrthoDB" id="6729823at2759"/>
<feature type="domain" description="K Homology" evidence="4">
    <location>
        <begin position="126"/>
        <end position="195"/>
    </location>
</feature>
<dbReference type="GO" id="GO:0010468">
    <property type="term" value="P:regulation of gene expression"/>
    <property type="evidence" value="ECO:0007669"/>
    <property type="project" value="UniProtKB-ARBA"/>
</dbReference>
<sequence length="350" mass="39772">FAEEYYKSEGINGNVESEPVKQCDVIRITGKADNCERAKQALIDLIPITIDVDVPFELHRSIIGQKGRDVKELMDTYDVHIVLSPANLKEDQIKITGTPANVERAKIAVLDRVKDLEADRKQRELKAFSLTIEVNPEYHPKIIGKRGTVISKIRADHDVQINFPKKGDPQEHIITITGFEENAHRAKEDIMKIVNELNELVKEEVFIDSRVHSRLIGSRGRNIHKIMDEFKVDIKFPRSDDFDPNMVVITGQDDNVQDAKDHLLNLEEEYLQDVIDSEQRHPSNYTFNNVVESSTNRSNSRGDGFFVQGGPWEQRAPNTASVTEFPSFGSRSHDEPQVPPPMATAWGPRR</sequence>
<dbReference type="GO" id="GO:0003723">
    <property type="term" value="F:RNA binding"/>
    <property type="evidence" value="ECO:0007669"/>
    <property type="project" value="UniProtKB-UniRule"/>
</dbReference>
<dbReference type="Gene3D" id="3.30.1370.10">
    <property type="entry name" value="K Homology domain, type 1"/>
    <property type="match status" value="3"/>
</dbReference>
<dbReference type="InterPro" id="IPR004087">
    <property type="entry name" value="KH_dom"/>
</dbReference>
<gene>
    <name evidence="5" type="ORF">AMK59_3276</name>
</gene>
<evidence type="ECO:0000256" key="1">
    <source>
        <dbReference type="ARBA" id="ARBA00022737"/>
    </source>
</evidence>
<keyword evidence="2" id="KW-0694">RNA-binding</keyword>
<dbReference type="PANTHER" id="PTHR10288">
    <property type="entry name" value="KH DOMAIN CONTAINING RNA BINDING PROTEIN"/>
    <property type="match status" value="1"/>
</dbReference>
<keyword evidence="1" id="KW-0677">Repeat</keyword>
<comment type="caution">
    <text evidence="5">The sequence shown here is derived from an EMBL/GenBank/DDBJ whole genome shotgun (WGS) entry which is preliminary data.</text>
</comment>
<keyword evidence="6" id="KW-1185">Reference proteome</keyword>
<feature type="domain" description="K Homology" evidence="4">
    <location>
        <begin position="199"/>
        <end position="268"/>
    </location>
</feature>
<evidence type="ECO:0000256" key="3">
    <source>
        <dbReference type="SAM" id="MobiDB-lite"/>
    </source>
</evidence>
<proteinExistence type="predicted"/>